<keyword evidence="2" id="KW-1185">Reference proteome</keyword>
<gene>
    <name evidence="3" type="primary">LOC111294713</name>
</gene>
<dbReference type="AlphaFoldDB" id="A0A6P5YU82"/>
<dbReference type="InterPro" id="IPR011043">
    <property type="entry name" value="Gal_Oxase/kelch_b-propeller"/>
</dbReference>
<dbReference type="PANTHER" id="PTHR31111:SF136">
    <property type="entry name" value="F-BOX ASSOCIATED DOMAIN-CONTAINING PROTEIN"/>
    <property type="match status" value="1"/>
</dbReference>
<name>A0A6P5YU82_DURZI</name>
<evidence type="ECO:0000313" key="3">
    <source>
        <dbReference type="RefSeq" id="XP_022743842.1"/>
    </source>
</evidence>
<protein>
    <submittedName>
        <fullName evidence="3">F-box protein CPR30-like</fullName>
    </submittedName>
</protein>
<dbReference type="Pfam" id="PF07734">
    <property type="entry name" value="FBA_1"/>
    <property type="match status" value="1"/>
</dbReference>
<dbReference type="InterPro" id="IPR006527">
    <property type="entry name" value="F-box-assoc_dom_typ1"/>
</dbReference>
<dbReference type="OrthoDB" id="1428343at2759"/>
<organism evidence="2 3">
    <name type="scientific">Durio zibethinus</name>
    <name type="common">Durian</name>
    <dbReference type="NCBI Taxonomy" id="66656"/>
    <lineage>
        <taxon>Eukaryota</taxon>
        <taxon>Viridiplantae</taxon>
        <taxon>Streptophyta</taxon>
        <taxon>Embryophyta</taxon>
        <taxon>Tracheophyta</taxon>
        <taxon>Spermatophyta</taxon>
        <taxon>Magnoliopsida</taxon>
        <taxon>eudicotyledons</taxon>
        <taxon>Gunneridae</taxon>
        <taxon>Pentapetalae</taxon>
        <taxon>rosids</taxon>
        <taxon>malvids</taxon>
        <taxon>Malvales</taxon>
        <taxon>Malvaceae</taxon>
        <taxon>Helicteroideae</taxon>
        <taxon>Durio</taxon>
    </lineage>
</organism>
<evidence type="ECO:0000313" key="2">
    <source>
        <dbReference type="Proteomes" id="UP000515121"/>
    </source>
</evidence>
<evidence type="ECO:0000259" key="1">
    <source>
        <dbReference type="Pfam" id="PF07734"/>
    </source>
</evidence>
<reference evidence="3" key="1">
    <citation type="submission" date="2025-08" db="UniProtKB">
        <authorList>
            <consortium name="RefSeq"/>
        </authorList>
    </citation>
    <scope>IDENTIFICATION</scope>
    <source>
        <tissue evidence="3">Fruit stalk</tissue>
    </source>
</reference>
<dbReference type="SUPFAM" id="SSF50965">
    <property type="entry name" value="Galactose oxidase, central domain"/>
    <property type="match status" value="1"/>
</dbReference>
<accession>A0A6P5YU82</accession>
<dbReference type="GeneID" id="111294713"/>
<dbReference type="InterPro" id="IPR017451">
    <property type="entry name" value="F-box-assoc_interact_dom"/>
</dbReference>
<dbReference type="Proteomes" id="UP000515121">
    <property type="component" value="Unplaced"/>
</dbReference>
<dbReference type="RefSeq" id="XP_022743842.1">
    <property type="nucleotide sequence ID" value="XM_022888107.1"/>
</dbReference>
<dbReference type="NCBIfam" id="TIGR01640">
    <property type="entry name" value="F_box_assoc_1"/>
    <property type="match status" value="1"/>
</dbReference>
<dbReference type="KEGG" id="dzi:111294713"/>
<feature type="domain" description="F-box associated beta-propeller type 1" evidence="1">
    <location>
        <begin position="99"/>
        <end position="236"/>
    </location>
</feature>
<sequence>MQRGSFQEKESNDRTSSPIFLRLPVKALLRFRCLSKSLGSEIDSPDFSIAHLKQSQKAKSGRKLIYSETKFMYPDTGIYAVDFDDLLGGAIKLNNPLKSNIGFTEVRLLQRFGLVAYSSLFGFGYDYAGDDYVVVRIEQYFVNYGFAVQVWVFDLSSNSWRKIEPHDCPGKYYFRLLDDQGVFASGALHWLSNSSRHGCDEIVSFDVSKEKFLRVFPLVRPHEEGFTLSLEALGGDLILCSNSTEFYPDEMLFGLASLENALLGKNCMGAIITKSKF</sequence>
<proteinExistence type="predicted"/>
<dbReference type="PANTHER" id="PTHR31111">
    <property type="entry name" value="BNAA05G37150D PROTEIN-RELATED"/>
    <property type="match status" value="1"/>
</dbReference>